<proteinExistence type="predicted"/>
<dbReference type="AlphaFoldDB" id="A0A154IJI0"/>
<sequence length="102" mass="11127">MSIFTVVAGVLAAELTPPSVFLGLDPRIHAGIHQQRAMDPRLKAWDDGGWGEACRHASPHLSRWRGDHESGNLLLVRLPSVLACKISALPLHTAKEEDDEDA</sequence>
<name>A0A154IJI0_RHILE</name>
<accession>A0A154IJI0</accession>
<dbReference type="EMBL" id="LVYU01000085">
    <property type="protein sequence ID" value="KZB00719.1"/>
    <property type="molecule type" value="Genomic_DNA"/>
</dbReference>
<organism evidence="1">
    <name type="scientific">Rhizobium leguminosarum</name>
    <dbReference type="NCBI Taxonomy" id="384"/>
    <lineage>
        <taxon>Bacteria</taxon>
        <taxon>Pseudomonadati</taxon>
        <taxon>Pseudomonadota</taxon>
        <taxon>Alphaproteobacteria</taxon>
        <taxon>Hyphomicrobiales</taxon>
        <taxon>Rhizobiaceae</taxon>
        <taxon>Rhizobium/Agrobacterium group</taxon>
        <taxon>Rhizobium</taxon>
    </lineage>
</organism>
<comment type="caution">
    <text evidence="1">The sequence shown here is derived from an EMBL/GenBank/DDBJ whole genome shotgun (WGS) entry which is preliminary data.</text>
</comment>
<gene>
    <name evidence="1" type="ORF">A4A59_16905</name>
</gene>
<protein>
    <submittedName>
        <fullName evidence="1">Uncharacterized protein</fullName>
    </submittedName>
</protein>
<evidence type="ECO:0000313" key="1">
    <source>
        <dbReference type="EMBL" id="KZB00719.1"/>
    </source>
</evidence>
<reference evidence="1" key="1">
    <citation type="submission" date="2016-03" db="EMBL/GenBank/DDBJ databases">
        <title>Microsymbionts genomes from the relict species Vavilovia formosa.</title>
        <authorList>
            <person name="Chirak E."/>
            <person name="Kimeklis A."/>
            <person name="Kopat V."/>
            <person name="Andronov E."/>
        </authorList>
    </citation>
    <scope>NUCLEOTIDE SEQUENCE [LARGE SCALE GENOMIC DNA]</scope>
    <source>
        <strain evidence="1">Vaf12</strain>
    </source>
</reference>